<evidence type="ECO:0000313" key="3">
    <source>
        <dbReference type="EMBL" id="KAF5737731.1"/>
    </source>
</evidence>
<sequence length="484" mass="52491">MDPPSPPLTASSKIRFMCSYGGHIIPRPSSKSLFYAGGDTRIITVPTTATATLSSLVGHVGTSLGVQYPFTIKYQLPHHDLDSLISLSTDDDLQIMLEEHLRLLSPPPSRIRLFLFATKPSIQQPHRESTQSALKHPKTETWFVDALKGAKIMQRGGNCIGGFGGEAQGEGNGGGGGICGAESLVLETSSSFGSTSSSVSSSNLPPITGQSEESVTNLQDNKVKLTSSDFVTSENSVASAVSQDQGVHVTSMEMESRVHIPSSGAQMHKIVHASDYPLSSHLDQLQQKHHVQFVPLKTNYPMSVLPIQSYYPVYNQQPQLYYLPNQPHPVYLLPVAQPQTYNPSVHCGMAETAPIDPSRSPMHPNVPVIASQVAYKEVNPVSGAANTTFVHVPYSENMQQVGVVPQIHYQPQPADVANRETANYSNELDDDSLRAQIYKSQPPPPLVPSQFQTMTNATAVLLSEALAQLHTDNIEQQARASQPL</sequence>
<name>A0A7J7CUI6_TRIWF</name>
<dbReference type="OrthoDB" id="1720031at2759"/>
<dbReference type="PANTHER" id="PTHR31066">
    <property type="entry name" value="OS05G0427100 PROTEIN-RELATED"/>
    <property type="match status" value="1"/>
</dbReference>
<evidence type="ECO:0000259" key="2">
    <source>
        <dbReference type="SMART" id="SM00666"/>
    </source>
</evidence>
<evidence type="ECO:0000256" key="1">
    <source>
        <dbReference type="SAM" id="MobiDB-lite"/>
    </source>
</evidence>
<organism evidence="3 4">
    <name type="scientific">Tripterygium wilfordii</name>
    <name type="common">Thunder God vine</name>
    <dbReference type="NCBI Taxonomy" id="458696"/>
    <lineage>
        <taxon>Eukaryota</taxon>
        <taxon>Viridiplantae</taxon>
        <taxon>Streptophyta</taxon>
        <taxon>Embryophyta</taxon>
        <taxon>Tracheophyta</taxon>
        <taxon>Spermatophyta</taxon>
        <taxon>Magnoliopsida</taxon>
        <taxon>eudicotyledons</taxon>
        <taxon>Gunneridae</taxon>
        <taxon>Pentapetalae</taxon>
        <taxon>rosids</taxon>
        <taxon>fabids</taxon>
        <taxon>Celastrales</taxon>
        <taxon>Celastraceae</taxon>
        <taxon>Tripterygium</taxon>
    </lineage>
</organism>
<accession>A0A7J7CUI6</accession>
<dbReference type="Proteomes" id="UP000593562">
    <property type="component" value="Unassembled WGS sequence"/>
</dbReference>
<evidence type="ECO:0000313" key="4">
    <source>
        <dbReference type="Proteomes" id="UP000593562"/>
    </source>
</evidence>
<dbReference type="InterPro" id="IPR053198">
    <property type="entry name" value="Gynoecium_Dev_Regulator"/>
</dbReference>
<reference evidence="3 4" key="1">
    <citation type="journal article" date="2020" name="Nat. Commun.">
        <title>Genome of Tripterygium wilfordii and identification of cytochrome P450 involved in triptolide biosynthesis.</title>
        <authorList>
            <person name="Tu L."/>
            <person name="Su P."/>
            <person name="Zhang Z."/>
            <person name="Gao L."/>
            <person name="Wang J."/>
            <person name="Hu T."/>
            <person name="Zhou J."/>
            <person name="Zhang Y."/>
            <person name="Zhao Y."/>
            <person name="Liu Y."/>
            <person name="Song Y."/>
            <person name="Tong Y."/>
            <person name="Lu Y."/>
            <person name="Yang J."/>
            <person name="Xu C."/>
            <person name="Jia M."/>
            <person name="Peters R.J."/>
            <person name="Huang L."/>
            <person name="Gao W."/>
        </authorList>
    </citation>
    <scope>NUCLEOTIDE SEQUENCE [LARGE SCALE GENOMIC DNA]</scope>
    <source>
        <strain evidence="4">cv. XIE 37</strain>
        <tissue evidence="3">Leaf</tissue>
    </source>
</reference>
<feature type="compositionally biased region" description="Low complexity" evidence="1">
    <location>
        <begin position="192"/>
        <end position="202"/>
    </location>
</feature>
<dbReference type="FunCoup" id="A0A7J7CUI6">
    <property type="interactions" value="213"/>
</dbReference>
<feature type="region of interest" description="Disordered" evidence="1">
    <location>
        <begin position="192"/>
        <end position="216"/>
    </location>
</feature>
<dbReference type="Pfam" id="PF00564">
    <property type="entry name" value="PB1"/>
    <property type="match status" value="1"/>
</dbReference>
<comment type="caution">
    <text evidence="3">The sequence shown here is derived from an EMBL/GenBank/DDBJ whole genome shotgun (WGS) entry which is preliminary data.</text>
</comment>
<dbReference type="PANTHER" id="PTHR31066:SF57">
    <property type="entry name" value="PROTEIN PAL OF QUIRKY"/>
    <property type="match status" value="1"/>
</dbReference>
<proteinExistence type="predicted"/>
<protein>
    <recommendedName>
        <fullName evidence="2">PB1 domain-containing protein</fullName>
    </recommendedName>
</protein>
<dbReference type="SUPFAM" id="SSF54277">
    <property type="entry name" value="CAD &amp; PB1 domains"/>
    <property type="match status" value="1"/>
</dbReference>
<dbReference type="SMART" id="SM00666">
    <property type="entry name" value="PB1"/>
    <property type="match status" value="1"/>
</dbReference>
<feature type="domain" description="PB1" evidence="2">
    <location>
        <begin position="28"/>
        <end position="118"/>
    </location>
</feature>
<keyword evidence="4" id="KW-1185">Reference proteome</keyword>
<dbReference type="InParanoid" id="A0A7J7CUI6"/>
<dbReference type="AlphaFoldDB" id="A0A7J7CUI6"/>
<dbReference type="EMBL" id="JAAARO010000013">
    <property type="protein sequence ID" value="KAF5737731.1"/>
    <property type="molecule type" value="Genomic_DNA"/>
</dbReference>
<feature type="compositionally biased region" description="Polar residues" evidence="1">
    <location>
        <begin position="203"/>
        <end position="216"/>
    </location>
</feature>
<dbReference type="InterPro" id="IPR000270">
    <property type="entry name" value="PB1_dom"/>
</dbReference>
<gene>
    <name evidence="3" type="ORF">HS088_TW13G00620</name>
</gene>
<dbReference type="CDD" id="cd06410">
    <property type="entry name" value="PB1_UP2"/>
    <property type="match status" value="1"/>
</dbReference>